<feature type="compositionally biased region" description="Acidic residues" evidence="1">
    <location>
        <begin position="71"/>
        <end position="83"/>
    </location>
</feature>
<evidence type="ECO:0000256" key="1">
    <source>
        <dbReference type="SAM" id="MobiDB-lite"/>
    </source>
</evidence>
<accession>A0A8J2K5K0</accession>
<name>A0A8J2K5K0_9HEXA</name>
<protein>
    <submittedName>
        <fullName evidence="3">Uncharacterized protein</fullName>
    </submittedName>
</protein>
<feature type="region of interest" description="Disordered" evidence="1">
    <location>
        <begin position="940"/>
        <end position="1011"/>
    </location>
</feature>
<feature type="signal peptide" evidence="2">
    <location>
        <begin position="1"/>
        <end position="21"/>
    </location>
</feature>
<keyword evidence="2" id="KW-0732">Signal</keyword>
<feature type="compositionally biased region" description="Polar residues" evidence="1">
    <location>
        <begin position="946"/>
        <end position="955"/>
    </location>
</feature>
<dbReference type="Proteomes" id="UP000708208">
    <property type="component" value="Unassembled WGS sequence"/>
</dbReference>
<feature type="region of interest" description="Disordered" evidence="1">
    <location>
        <begin position="58"/>
        <end position="139"/>
    </location>
</feature>
<evidence type="ECO:0000313" key="3">
    <source>
        <dbReference type="EMBL" id="CAG7733538.1"/>
    </source>
</evidence>
<dbReference type="AlphaFoldDB" id="A0A8J2K5K0"/>
<keyword evidence="4" id="KW-1185">Reference proteome</keyword>
<feature type="compositionally biased region" description="Acidic residues" evidence="1">
    <location>
        <begin position="103"/>
        <end position="121"/>
    </location>
</feature>
<sequence>MYYLHAVLLVAGILGISQISAQKSLSFRSKKSATILNPELNNQISGDGHELKNGIEDHSQKAIPKLKVDSEDASESYENSDEDLIQRSKAAHNGTSTSGSSESETDEESSGDDESESESDDVSGALETTEANFRTEPSIPEFRISEEILEKNKANEVSIQPMQNYTQIDSLGLSDSSNTDRIEKTEAPPNSFKNELDSPSAIFDGFNLKTEFKDISRSSDEKSTMTTMYVKNYEAQNSDAECLDGNCITEAIDFQKRQNSLDTTVGIYPDIPVNFEESIDSTTVIVNTEKGDAVSYIDEDLDPSISSIKQKKDSDVSSELVPELEPPHYTAFSDEQTRPQEKYSPASVVLRRYEIPDLSEKLARDLCRTVKISKIRSSETFLWTVLKTPVGNLKRSFSLVRPRFFPGCYKWRYSYCTGASYPPLPENCGYFSLVRSENDECGYVKSKTKSKPKTESQDCPCIWPCTPFFDPIQECHYTDAKPDPDEVPSSNPESEAFPTKPLYINHARAAQLCRFVSRTRMDRSFHISHIPIPINLNKEKSLADECVQWFWEPCNKDADITPTMTGKTCGSQSCFPFKRKDVEVVQRNDLKYNKLCDIWMKVVNTEDKCKKFKQSSLNTPEKPDNATISKFQDALKASGYGPENTTIIPGNFTIDEASFQFLLIFYIFQGTNVTDYNQESIEIVEDFDNFTDIFIGDPIYDAEADAGKSHKTEKRDDTENDESWLGQNETPEPIVEPDTETTTNPNFESFLTTTKQPEISQTKRKLPGNRRDSICKTPEGKSLPICKIMKQALGQDLYLGRPVLNRRVPTLEIIQCNWFAELAICTILPKGTQNTERRKRFAYNLRGKYLARDFNGVRQTRGIWDLIRTSKSVKNRKNFHKKNNIQKTVGGPFEVKTRRDAQFYDVADIFEGTPTNENNYGESDIQKLLQQREVELDLNPEKLSDSNDPSENNVPEQVHKETQDPDESLGGEVQKPSPEGPVEDPVQPVPDEPIGDAGDPTGKNPTSRLILDLPDQSGSLISEPMETPAPNIEVTPPVPVVTPGSNEITIDLRNRPADADPIPDAVEPPRILPRSEQTDRIKAEMQKGIGIPFAMPSLNLVCDESGECDFEPVPGKEESTSDDLGYNSGDMIAVPHQCGLYGCFPVNIETFSQVMSRVNKEPAIHPDKGGYVQCSYSSGKPECKFTYITTHKHKSET</sequence>
<gene>
    <name evidence="3" type="ORF">AFUS01_LOCUS21977</name>
</gene>
<reference evidence="3" key="1">
    <citation type="submission" date="2021-06" db="EMBL/GenBank/DDBJ databases">
        <authorList>
            <person name="Hodson N. C."/>
            <person name="Mongue J. A."/>
            <person name="Jaron S. K."/>
        </authorList>
    </citation>
    <scope>NUCLEOTIDE SEQUENCE</scope>
</reference>
<organism evidence="3 4">
    <name type="scientific">Allacma fusca</name>
    <dbReference type="NCBI Taxonomy" id="39272"/>
    <lineage>
        <taxon>Eukaryota</taxon>
        <taxon>Metazoa</taxon>
        <taxon>Ecdysozoa</taxon>
        <taxon>Arthropoda</taxon>
        <taxon>Hexapoda</taxon>
        <taxon>Collembola</taxon>
        <taxon>Symphypleona</taxon>
        <taxon>Sminthuridae</taxon>
        <taxon>Allacma</taxon>
    </lineage>
</organism>
<evidence type="ECO:0000313" key="4">
    <source>
        <dbReference type="Proteomes" id="UP000708208"/>
    </source>
</evidence>
<proteinExistence type="predicted"/>
<feature type="compositionally biased region" description="Basic and acidic residues" evidence="1">
    <location>
        <begin position="705"/>
        <end position="717"/>
    </location>
</feature>
<feature type="chain" id="PRO_5035163661" evidence="2">
    <location>
        <begin position="22"/>
        <end position="1197"/>
    </location>
</feature>
<dbReference type="EMBL" id="CAJVCH010250618">
    <property type="protein sequence ID" value="CAG7733538.1"/>
    <property type="molecule type" value="Genomic_DNA"/>
</dbReference>
<feature type="region of interest" description="Disordered" evidence="1">
    <location>
        <begin position="705"/>
        <end position="744"/>
    </location>
</feature>
<feature type="compositionally biased region" description="Basic and acidic residues" evidence="1">
    <location>
        <begin position="58"/>
        <end position="70"/>
    </location>
</feature>
<evidence type="ECO:0000256" key="2">
    <source>
        <dbReference type="SAM" id="SignalP"/>
    </source>
</evidence>
<comment type="caution">
    <text evidence="3">The sequence shown here is derived from an EMBL/GenBank/DDBJ whole genome shotgun (WGS) entry which is preliminary data.</text>
</comment>